<name>A0AAW7Y5M1_9GAMM</name>
<dbReference type="AlphaFoldDB" id="A0AAW7Y5M1"/>
<reference evidence="1" key="1">
    <citation type="submission" date="2023-07" db="EMBL/GenBank/DDBJ databases">
        <title>Genome content predicts the carbon catabolic preferences of heterotrophic bacteria.</title>
        <authorList>
            <person name="Gralka M."/>
        </authorList>
    </citation>
    <scope>NUCLEOTIDE SEQUENCE</scope>
    <source>
        <strain evidence="1">G2M05</strain>
    </source>
</reference>
<dbReference type="InterPro" id="IPR001387">
    <property type="entry name" value="Cro/C1-type_HTH"/>
</dbReference>
<comment type="caution">
    <text evidence="1">The sequence shown here is derived from an EMBL/GenBank/DDBJ whole genome shotgun (WGS) entry which is preliminary data.</text>
</comment>
<sequence>MSDEWIEVLREKCNQDSQRHIAAELGVSATQVNQVLKGTYKGDLSRISKLVEGRYMNQVVMCPVLGEISLDKCQYHQEREFAATNPQRVMLYKACHSGCPHSKQPVTIKIAQVDSRPASVVHKERMQFYQNGRPRHSPLNKGVPLRGQHGNQVNEEDLYSLESQLAYFKRVAGGDALKLNELLEKELTKLATRYNQLLWSKKYSRSEK</sequence>
<organism evidence="1 2">
    <name type="scientific">Photobacterium sanguinicancri</name>
    <dbReference type="NCBI Taxonomy" id="875932"/>
    <lineage>
        <taxon>Bacteria</taxon>
        <taxon>Pseudomonadati</taxon>
        <taxon>Pseudomonadota</taxon>
        <taxon>Gammaproteobacteria</taxon>
        <taxon>Vibrionales</taxon>
        <taxon>Vibrionaceae</taxon>
        <taxon>Photobacterium</taxon>
    </lineage>
</organism>
<proteinExistence type="predicted"/>
<dbReference type="CDD" id="cd00093">
    <property type="entry name" value="HTH_XRE"/>
    <property type="match status" value="1"/>
</dbReference>
<protein>
    <submittedName>
        <fullName evidence="1">Helix-turn-helix transcriptional regulator</fullName>
    </submittedName>
</protein>
<gene>
    <name evidence="1" type="ORF">Q4568_09605</name>
</gene>
<dbReference type="EMBL" id="JAUOPU010000008">
    <property type="protein sequence ID" value="MDO6542789.1"/>
    <property type="molecule type" value="Genomic_DNA"/>
</dbReference>
<dbReference type="GO" id="GO:0003677">
    <property type="term" value="F:DNA binding"/>
    <property type="evidence" value="ECO:0007669"/>
    <property type="project" value="InterPro"/>
</dbReference>
<dbReference type="Proteomes" id="UP001170624">
    <property type="component" value="Unassembled WGS sequence"/>
</dbReference>
<evidence type="ECO:0000313" key="1">
    <source>
        <dbReference type="EMBL" id="MDO6542789.1"/>
    </source>
</evidence>
<dbReference type="Gene3D" id="1.10.260.40">
    <property type="entry name" value="lambda repressor-like DNA-binding domains"/>
    <property type="match status" value="1"/>
</dbReference>
<accession>A0AAW7Y5M1</accession>
<dbReference type="RefSeq" id="WP_303499272.1">
    <property type="nucleotide sequence ID" value="NZ_JAUOPU010000008.1"/>
</dbReference>
<evidence type="ECO:0000313" key="2">
    <source>
        <dbReference type="Proteomes" id="UP001170624"/>
    </source>
</evidence>
<dbReference type="InterPro" id="IPR010982">
    <property type="entry name" value="Lambda_DNA-bd_dom_sf"/>
</dbReference>